<dbReference type="AlphaFoldDB" id="A0A5B7CKD8"/>
<keyword evidence="2" id="KW-1185">Reference proteome</keyword>
<accession>A0A5B7CKD8</accession>
<comment type="caution">
    <text evidence="1">The sequence shown here is derived from an EMBL/GenBank/DDBJ whole genome shotgun (WGS) entry which is preliminary data.</text>
</comment>
<dbReference type="Proteomes" id="UP000324222">
    <property type="component" value="Unassembled WGS sequence"/>
</dbReference>
<protein>
    <submittedName>
        <fullName evidence="1">Uncharacterized protein</fullName>
    </submittedName>
</protein>
<dbReference type="EMBL" id="VSRR010000087">
    <property type="protein sequence ID" value="MPC09820.1"/>
    <property type="molecule type" value="Genomic_DNA"/>
</dbReference>
<sequence length="77" mass="8948">MKGSSTIHHLENSIHLTENEHVIKSVFMNKTDDSIILYKSRLNTVVLRCVKLDTFYSYIEFHMPFLGQACWCIEVTA</sequence>
<proteinExistence type="predicted"/>
<evidence type="ECO:0000313" key="1">
    <source>
        <dbReference type="EMBL" id="MPC09820.1"/>
    </source>
</evidence>
<reference evidence="1 2" key="1">
    <citation type="submission" date="2019-05" db="EMBL/GenBank/DDBJ databases">
        <title>Another draft genome of Portunus trituberculatus and its Hox gene families provides insights of decapod evolution.</title>
        <authorList>
            <person name="Jeong J.-H."/>
            <person name="Song I."/>
            <person name="Kim S."/>
            <person name="Choi T."/>
            <person name="Kim D."/>
            <person name="Ryu S."/>
            <person name="Kim W."/>
        </authorList>
    </citation>
    <scope>NUCLEOTIDE SEQUENCE [LARGE SCALE GENOMIC DNA]</scope>
    <source>
        <tissue evidence="1">Muscle</tissue>
    </source>
</reference>
<name>A0A5B7CKD8_PORTR</name>
<gene>
    <name evidence="1" type="ORF">E2C01_002438</name>
</gene>
<evidence type="ECO:0000313" key="2">
    <source>
        <dbReference type="Proteomes" id="UP000324222"/>
    </source>
</evidence>
<organism evidence="1 2">
    <name type="scientific">Portunus trituberculatus</name>
    <name type="common">Swimming crab</name>
    <name type="synonym">Neptunus trituberculatus</name>
    <dbReference type="NCBI Taxonomy" id="210409"/>
    <lineage>
        <taxon>Eukaryota</taxon>
        <taxon>Metazoa</taxon>
        <taxon>Ecdysozoa</taxon>
        <taxon>Arthropoda</taxon>
        <taxon>Crustacea</taxon>
        <taxon>Multicrustacea</taxon>
        <taxon>Malacostraca</taxon>
        <taxon>Eumalacostraca</taxon>
        <taxon>Eucarida</taxon>
        <taxon>Decapoda</taxon>
        <taxon>Pleocyemata</taxon>
        <taxon>Brachyura</taxon>
        <taxon>Eubrachyura</taxon>
        <taxon>Portunoidea</taxon>
        <taxon>Portunidae</taxon>
        <taxon>Portuninae</taxon>
        <taxon>Portunus</taxon>
    </lineage>
</organism>